<evidence type="ECO:0000313" key="9">
    <source>
        <dbReference type="EMBL" id="BBI30882.1"/>
    </source>
</evidence>
<dbReference type="CDD" id="cd06261">
    <property type="entry name" value="TM_PBP2"/>
    <property type="match status" value="1"/>
</dbReference>
<feature type="transmembrane region" description="Helical" evidence="7">
    <location>
        <begin position="167"/>
        <end position="185"/>
    </location>
</feature>
<evidence type="ECO:0000256" key="5">
    <source>
        <dbReference type="ARBA" id="ARBA00022989"/>
    </source>
</evidence>
<protein>
    <submittedName>
        <fullName evidence="9">Sugar ABC transporter permease</fullName>
    </submittedName>
</protein>
<dbReference type="PROSITE" id="PS50928">
    <property type="entry name" value="ABC_TM1"/>
    <property type="match status" value="1"/>
</dbReference>
<keyword evidence="10" id="KW-1185">Reference proteome</keyword>
<dbReference type="AlphaFoldDB" id="A0A3T1CYE1"/>
<feature type="domain" description="ABC transmembrane type-1" evidence="8">
    <location>
        <begin position="70"/>
        <end position="285"/>
    </location>
</feature>
<keyword evidence="2 7" id="KW-0813">Transport</keyword>
<comment type="subcellular location">
    <subcellularLocation>
        <location evidence="1 7">Cell membrane</location>
        <topology evidence="1 7">Multi-pass membrane protein</topology>
    </subcellularLocation>
</comment>
<gene>
    <name evidence="9" type="ORF">KCTCHS21_02810</name>
</gene>
<evidence type="ECO:0000256" key="2">
    <source>
        <dbReference type="ARBA" id="ARBA00022448"/>
    </source>
</evidence>
<evidence type="ECO:0000256" key="6">
    <source>
        <dbReference type="ARBA" id="ARBA00023136"/>
    </source>
</evidence>
<feature type="transmembrane region" description="Helical" evidence="7">
    <location>
        <begin position="12"/>
        <end position="38"/>
    </location>
</feature>
<feature type="transmembrane region" description="Helical" evidence="7">
    <location>
        <begin position="107"/>
        <end position="127"/>
    </location>
</feature>
<evidence type="ECO:0000256" key="3">
    <source>
        <dbReference type="ARBA" id="ARBA00022475"/>
    </source>
</evidence>
<evidence type="ECO:0000256" key="4">
    <source>
        <dbReference type="ARBA" id="ARBA00022692"/>
    </source>
</evidence>
<feature type="transmembrane region" description="Helical" evidence="7">
    <location>
        <begin position="205"/>
        <end position="228"/>
    </location>
</feature>
<dbReference type="PANTHER" id="PTHR43227:SF11">
    <property type="entry name" value="BLL4140 PROTEIN"/>
    <property type="match status" value="1"/>
</dbReference>
<keyword evidence="3" id="KW-1003">Cell membrane</keyword>
<dbReference type="InterPro" id="IPR035906">
    <property type="entry name" value="MetI-like_sf"/>
</dbReference>
<feature type="transmembrane region" description="Helical" evidence="7">
    <location>
        <begin position="267"/>
        <end position="289"/>
    </location>
</feature>
<keyword evidence="4 7" id="KW-0812">Transmembrane</keyword>
<feature type="transmembrane region" description="Helical" evidence="7">
    <location>
        <begin position="69"/>
        <end position="95"/>
    </location>
</feature>
<comment type="similarity">
    <text evidence="7">Belongs to the binding-protein-dependent transport system permease family.</text>
</comment>
<proteinExistence type="inferred from homology"/>
<dbReference type="Proteomes" id="UP000289856">
    <property type="component" value="Chromosome"/>
</dbReference>
<dbReference type="GO" id="GO:0005886">
    <property type="term" value="C:plasma membrane"/>
    <property type="evidence" value="ECO:0007669"/>
    <property type="project" value="UniProtKB-SubCell"/>
</dbReference>
<dbReference type="InterPro" id="IPR000515">
    <property type="entry name" value="MetI-like"/>
</dbReference>
<evidence type="ECO:0000259" key="8">
    <source>
        <dbReference type="PROSITE" id="PS50928"/>
    </source>
</evidence>
<dbReference type="Gene3D" id="1.10.3720.10">
    <property type="entry name" value="MetI-like"/>
    <property type="match status" value="1"/>
</dbReference>
<dbReference type="InterPro" id="IPR050809">
    <property type="entry name" value="UgpAE/MalFG_permease"/>
</dbReference>
<sequence>MLRIGRSRTTPLHLMLLPSVIVVLIYSYLPMVGLFIAFQKFNPAHLFSSPWVGFDNFKYVYYMPGSMQILWNTLTIALFKIVGMIVVPVTFALLLNEVGKSLFKKSFQTLIYLPNFLSWIIMGGVLIDILSPSDGIVNQALGLVGIKPIYFLGDPFWFPITMIVSDIWKGFGFGTVIYLAALTSIDPSLYESARVDGANRWKQTLFITLPGIMPIIILMSVLSLGNVLNAGFDQIFNLYSASVYETGDIIDTFVYRLGIEQTQYSPATAIGLFKSVVSFTLISISYYLASRFADYRIF</sequence>
<reference evidence="9 10" key="1">
    <citation type="submission" date="2019-01" db="EMBL/GenBank/DDBJ databases">
        <title>Complete genome sequence of Cohnella hallensis HS21 isolated from Korean fir (Abies koreana) rhizospheric soil.</title>
        <authorList>
            <person name="Jiang L."/>
            <person name="Kang S.W."/>
            <person name="Kim S."/>
            <person name="Jung J."/>
            <person name="Kim C.Y."/>
            <person name="Kim D.H."/>
            <person name="Kim S.W."/>
            <person name="Lee J."/>
        </authorList>
    </citation>
    <scope>NUCLEOTIDE SEQUENCE [LARGE SCALE GENOMIC DNA]</scope>
    <source>
        <strain evidence="9 10">HS21</strain>
    </source>
</reference>
<keyword evidence="5 7" id="KW-1133">Transmembrane helix</keyword>
<evidence type="ECO:0000313" key="10">
    <source>
        <dbReference type="Proteomes" id="UP000289856"/>
    </source>
</evidence>
<dbReference type="EMBL" id="AP019400">
    <property type="protein sequence ID" value="BBI30882.1"/>
    <property type="molecule type" value="Genomic_DNA"/>
</dbReference>
<dbReference type="GO" id="GO:0055085">
    <property type="term" value="P:transmembrane transport"/>
    <property type="evidence" value="ECO:0007669"/>
    <property type="project" value="InterPro"/>
</dbReference>
<dbReference type="Pfam" id="PF00528">
    <property type="entry name" value="BPD_transp_1"/>
    <property type="match status" value="1"/>
</dbReference>
<name>A0A3T1CYE1_9BACL</name>
<dbReference type="KEGG" id="cohn:KCTCHS21_02810"/>
<organism evidence="9 10">
    <name type="scientific">Cohnella abietis</name>
    <dbReference type="NCBI Taxonomy" id="2507935"/>
    <lineage>
        <taxon>Bacteria</taxon>
        <taxon>Bacillati</taxon>
        <taxon>Bacillota</taxon>
        <taxon>Bacilli</taxon>
        <taxon>Bacillales</taxon>
        <taxon>Paenibacillaceae</taxon>
        <taxon>Cohnella</taxon>
    </lineage>
</organism>
<dbReference type="PANTHER" id="PTHR43227">
    <property type="entry name" value="BLL4140 PROTEIN"/>
    <property type="match status" value="1"/>
</dbReference>
<dbReference type="SUPFAM" id="SSF161098">
    <property type="entry name" value="MetI-like"/>
    <property type="match status" value="1"/>
</dbReference>
<accession>A0A3T1CYE1</accession>
<evidence type="ECO:0000256" key="7">
    <source>
        <dbReference type="RuleBase" id="RU363032"/>
    </source>
</evidence>
<evidence type="ECO:0000256" key="1">
    <source>
        <dbReference type="ARBA" id="ARBA00004651"/>
    </source>
</evidence>
<keyword evidence="6 7" id="KW-0472">Membrane</keyword>